<dbReference type="Gene3D" id="1.25.40.20">
    <property type="entry name" value="Ankyrin repeat-containing domain"/>
    <property type="match status" value="2"/>
</dbReference>
<evidence type="ECO:0000256" key="2">
    <source>
        <dbReference type="ARBA" id="ARBA00023043"/>
    </source>
</evidence>
<evidence type="ECO:0000313" key="6">
    <source>
        <dbReference type="EMBL" id="PGH09227.1"/>
    </source>
</evidence>
<name>A0A2B7XKX5_9EURO</name>
<dbReference type="SUPFAM" id="SSF48403">
    <property type="entry name" value="Ankyrin repeat"/>
    <property type="match status" value="1"/>
</dbReference>
<evidence type="ECO:0000313" key="7">
    <source>
        <dbReference type="Proteomes" id="UP000223968"/>
    </source>
</evidence>
<evidence type="ECO:0000256" key="3">
    <source>
        <dbReference type="PROSITE-ProRule" id="PRU00023"/>
    </source>
</evidence>
<evidence type="ECO:0000256" key="1">
    <source>
        <dbReference type="ARBA" id="ARBA00022737"/>
    </source>
</evidence>
<dbReference type="Pfam" id="PF22939">
    <property type="entry name" value="WHD_GPIID"/>
    <property type="match status" value="1"/>
</dbReference>
<dbReference type="PROSITE" id="PS50088">
    <property type="entry name" value="ANK_REPEAT"/>
    <property type="match status" value="5"/>
</dbReference>
<dbReference type="AlphaFoldDB" id="A0A2B7XKX5"/>
<protein>
    <submittedName>
        <fullName evidence="6">Uncharacterized protein</fullName>
    </submittedName>
</protein>
<keyword evidence="7" id="KW-1185">Reference proteome</keyword>
<gene>
    <name evidence="6" type="ORF">AJ79_05756</name>
</gene>
<feature type="repeat" description="ANK" evidence="3">
    <location>
        <begin position="511"/>
        <end position="543"/>
    </location>
</feature>
<proteinExistence type="predicted"/>
<feature type="domain" description="Nephrocystin 3-like N-terminal" evidence="5">
    <location>
        <begin position="54"/>
        <end position="156"/>
    </location>
</feature>
<dbReference type="Pfam" id="PF12796">
    <property type="entry name" value="Ank_2"/>
    <property type="match status" value="3"/>
</dbReference>
<feature type="repeat" description="ANK" evidence="3">
    <location>
        <begin position="651"/>
        <end position="683"/>
    </location>
</feature>
<feature type="domain" description="GPI inositol-deacylase winged helix" evidence="4">
    <location>
        <begin position="274"/>
        <end position="350"/>
    </location>
</feature>
<dbReference type="InterPro" id="IPR054471">
    <property type="entry name" value="GPIID_WHD"/>
</dbReference>
<dbReference type="InterPro" id="IPR056884">
    <property type="entry name" value="NPHP3-like_N"/>
</dbReference>
<dbReference type="OrthoDB" id="4181881at2759"/>
<dbReference type="PANTHER" id="PTHR24173">
    <property type="entry name" value="ANKYRIN REPEAT CONTAINING"/>
    <property type="match status" value="1"/>
</dbReference>
<dbReference type="Pfam" id="PF24883">
    <property type="entry name" value="NPHP3_N"/>
    <property type="match status" value="1"/>
</dbReference>
<dbReference type="EMBL" id="PDNB01000094">
    <property type="protein sequence ID" value="PGH09227.1"/>
    <property type="molecule type" value="Genomic_DNA"/>
</dbReference>
<dbReference type="InterPro" id="IPR002110">
    <property type="entry name" value="Ankyrin_rpt"/>
</dbReference>
<dbReference type="Proteomes" id="UP000223968">
    <property type="component" value="Unassembled WGS sequence"/>
</dbReference>
<dbReference type="PANTHER" id="PTHR24173:SF74">
    <property type="entry name" value="ANKYRIN REPEAT DOMAIN-CONTAINING PROTEIN 16"/>
    <property type="match status" value="1"/>
</dbReference>
<keyword evidence="2 3" id="KW-0040">ANK repeat</keyword>
<evidence type="ECO:0000259" key="5">
    <source>
        <dbReference type="Pfam" id="PF24883"/>
    </source>
</evidence>
<accession>A0A2B7XKX5</accession>
<dbReference type="PROSITE" id="PS50297">
    <property type="entry name" value="ANK_REP_REGION"/>
    <property type="match status" value="2"/>
</dbReference>
<dbReference type="InterPro" id="IPR036770">
    <property type="entry name" value="Ankyrin_rpt-contain_sf"/>
</dbReference>
<feature type="repeat" description="ANK" evidence="3">
    <location>
        <begin position="478"/>
        <end position="510"/>
    </location>
</feature>
<feature type="repeat" description="ANK" evidence="3">
    <location>
        <begin position="759"/>
        <end position="791"/>
    </location>
</feature>
<dbReference type="SMART" id="SM00248">
    <property type="entry name" value="ANK"/>
    <property type="match status" value="8"/>
</dbReference>
<reference evidence="6 7" key="1">
    <citation type="submission" date="2017-10" db="EMBL/GenBank/DDBJ databases">
        <title>Comparative genomics in systemic dimorphic fungi from Ajellomycetaceae.</title>
        <authorList>
            <person name="Munoz J.F."/>
            <person name="Mcewen J.G."/>
            <person name="Clay O.K."/>
            <person name="Cuomo C.A."/>
        </authorList>
    </citation>
    <scope>NUCLEOTIDE SEQUENCE [LARGE SCALE GENOMIC DNA]</scope>
    <source>
        <strain evidence="6 7">UAMH5409</strain>
    </source>
</reference>
<comment type="caution">
    <text evidence="6">The sequence shown here is derived from an EMBL/GenBank/DDBJ whole genome shotgun (WGS) entry which is preliminary data.</text>
</comment>
<evidence type="ECO:0000259" key="4">
    <source>
        <dbReference type="Pfam" id="PF22939"/>
    </source>
</evidence>
<keyword evidence="1" id="KW-0677">Repeat</keyword>
<sequence>MSLLAQNWVLVTGAPANGFLNQINSTNGIKTEPALSDYRVLSGCLMKIWSLLIARKNRKRDDALAILRILLAQISCPEDGQSASQSVKGRYEERARRGSLLLDECVELLIANSRERKGVVIVVDALDECSDYDALLEALRTVSNGASNVKLLFSSRMGVPVYKYFNNCQQELIIEQASQDVKMFIETEINCRRRPSYMTPELSAELLATLSNLSGGMFRWAELQLELSLRKRRRILHIKDFKEKLGKLKRNPGLSTLNQAYDDIYEMNTADQPHSRALAKKTLNCVLYSFEPLDISALVQAVAIEQDGSLDLANIHEDYVLDICSNFILKDRAGKVHLSHVSVREYLVQRCSSDGRIHEFYPAQGHEILAMAASPEMLFRLYAVCFWPYHCEELTTRSEGIFGRIFSQFASSRGKISNWFEFVARISESHTADEWTKIRSAIASSHDICYLASIFGFNELLDDPNILNTANVDLPNEQSETCLYLASQNMKSQTIRRLVSKGADVDKTSGLFHTPLLMAITMGREDVIRTLLECGADANRRYDSELSYPSPLVIACHLDSIEIVKVLLEFKADVNSSYEFNKQTFSPMQVALQYKSLDVANLLLDHGAKVSAPPEYRDDTLRYAIHTGNYQIIKSILEKDADPNARGSSNPAQYPLYAAADIALEDIVTLLLEFGADANAMFSTLLSRAISATVRQRSSRLSIPITQLGQFLDFSLQSGADKEASELGDSIYGVAFEGRVDVMNLLLNKGVNIHNVRGYGQTVLHAAAEKCRLDMIKLLLGKGVDVNVNGPKGTALHLARNSIKALVAKLMDLIEQDSILQVLGFEGCRYRFERQIQEDEHIVGLLLKAGAVDKPSEEKCQRDNGVCAPLPSDPLMDELYIYLKEGKP</sequence>
<organism evidence="6 7">
    <name type="scientific">Helicocarpus griseus UAMH5409</name>
    <dbReference type="NCBI Taxonomy" id="1447875"/>
    <lineage>
        <taxon>Eukaryota</taxon>
        <taxon>Fungi</taxon>
        <taxon>Dikarya</taxon>
        <taxon>Ascomycota</taxon>
        <taxon>Pezizomycotina</taxon>
        <taxon>Eurotiomycetes</taxon>
        <taxon>Eurotiomycetidae</taxon>
        <taxon>Onygenales</taxon>
        <taxon>Ajellomycetaceae</taxon>
        <taxon>Helicocarpus</taxon>
    </lineage>
</organism>
<feature type="repeat" description="ANK" evidence="3">
    <location>
        <begin position="583"/>
        <end position="615"/>
    </location>
</feature>
<dbReference type="STRING" id="1447875.A0A2B7XKX5"/>